<comment type="caution">
    <text evidence="5">The sequence shown here is derived from an EMBL/GenBank/DDBJ whole genome shotgun (WGS) entry which is preliminary data.</text>
</comment>
<dbReference type="GO" id="GO:0003729">
    <property type="term" value="F:mRNA binding"/>
    <property type="evidence" value="ECO:0007669"/>
    <property type="project" value="InterPro"/>
</dbReference>
<accession>A3GFZ0</accession>
<dbReference type="OMA" id="KAFQEMN"/>
<dbReference type="STRING" id="322104.A3GFZ0"/>
<protein>
    <submittedName>
        <fullName evidence="5">RNA-binding protein</fullName>
    </submittedName>
</protein>
<keyword evidence="1 2" id="KW-0694">RNA-binding</keyword>
<gene>
    <name evidence="5" type="primary">YDB2</name>
    <name evidence="5" type="ORF">PICST_13471</name>
</gene>
<dbReference type="InterPro" id="IPR012677">
    <property type="entry name" value="Nucleotide-bd_a/b_plait_sf"/>
</dbReference>
<keyword evidence="6" id="KW-1185">Reference proteome</keyword>
<dbReference type="Proteomes" id="UP000002258">
    <property type="component" value="Chromosome 1"/>
</dbReference>
<dbReference type="OrthoDB" id="1749473at2759"/>
<dbReference type="Gene3D" id="3.30.70.330">
    <property type="match status" value="1"/>
</dbReference>
<evidence type="ECO:0000313" key="6">
    <source>
        <dbReference type="Proteomes" id="UP000002258"/>
    </source>
</evidence>
<dbReference type="eggNOG" id="KOG0226">
    <property type="taxonomic scope" value="Eukaryota"/>
</dbReference>
<dbReference type="InParanoid" id="A3GFZ0"/>
<dbReference type="PANTHER" id="PTHR47640">
    <property type="entry name" value="TRNA SELENOCYSTEINE 1-ASSOCIATED PROTEIN 1-RELATED-RELATED"/>
    <property type="match status" value="1"/>
</dbReference>
<feature type="domain" description="RRM" evidence="4">
    <location>
        <begin position="79"/>
        <end position="157"/>
    </location>
</feature>
<dbReference type="FunCoup" id="A3GFZ0">
    <property type="interactions" value="375"/>
</dbReference>
<dbReference type="AlphaFoldDB" id="A3GFZ0"/>
<dbReference type="SUPFAM" id="SSF54928">
    <property type="entry name" value="RNA-binding domain, RBD"/>
    <property type="match status" value="1"/>
</dbReference>
<dbReference type="InterPro" id="IPR000504">
    <property type="entry name" value="RRM_dom"/>
</dbReference>
<sequence>KKGVVKTSKSSDRRMAGDRQASSYLHNAIVKTDIRNTDTTRIVSNLHSKNTGNNKTVKRRVGDKSWEDQTLLEWDPKHFRLFVGNLGPDANDQLLHSAFSKYASMSKVKVPVDTKSGKNKGFGFVAFADANDYFQAFKDMNGKYIGQHPVQLKRAETQIKATKKK</sequence>
<dbReference type="InterPro" id="IPR050825">
    <property type="entry name" value="RBM42_RBP45_47-like"/>
</dbReference>
<dbReference type="RefSeq" id="XP_001387451.2">
    <property type="nucleotide sequence ID" value="XM_001387414.1"/>
</dbReference>
<dbReference type="GeneID" id="4851189"/>
<evidence type="ECO:0000256" key="3">
    <source>
        <dbReference type="SAM" id="MobiDB-lite"/>
    </source>
</evidence>
<dbReference type="SMART" id="SM00360">
    <property type="entry name" value="RRM"/>
    <property type="match status" value="1"/>
</dbReference>
<dbReference type="KEGG" id="pic:PICST_13471"/>
<name>A3GFZ0_PICST</name>
<dbReference type="PANTHER" id="PTHR47640:SF11">
    <property type="entry name" value="RNA-BINDING PROTEIN 42"/>
    <property type="match status" value="1"/>
</dbReference>
<dbReference type="PROSITE" id="PS50102">
    <property type="entry name" value="RRM"/>
    <property type="match status" value="1"/>
</dbReference>
<evidence type="ECO:0000256" key="1">
    <source>
        <dbReference type="ARBA" id="ARBA00022884"/>
    </source>
</evidence>
<dbReference type="EMBL" id="AAVQ01000001">
    <property type="protein sequence ID" value="EAZ63428.2"/>
    <property type="molecule type" value="Genomic_DNA"/>
</dbReference>
<proteinExistence type="predicted"/>
<evidence type="ECO:0000313" key="5">
    <source>
        <dbReference type="EMBL" id="EAZ63428.2"/>
    </source>
</evidence>
<evidence type="ECO:0000256" key="2">
    <source>
        <dbReference type="PROSITE-ProRule" id="PRU00176"/>
    </source>
</evidence>
<feature type="region of interest" description="Disordered" evidence="3">
    <location>
        <begin position="1"/>
        <end position="22"/>
    </location>
</feature>
<dbReference type="Pfam" id="PF00076">
    <property type="entry name" value="RRM_1"/>
    <property type="match status" value="1"/>
</dbReference>
<dbReference type="HOGENOM" id="CLU_012062_29_4_1"/>
<reference evidence="5 6" key="1">
    <citation type="journal article" date="2007" name="Nat. Biotechnol.">
        <title>Genome sequence of the lignocellulose-bioconverting and xylose-fermenting yeast Pichia stipitis.</title>
        <authorList>
            <person name="Jeffries T.W."/>
            <person name="Grigoriev I.V."/>
            <person name="Grimwood J."/>
            <person name="Laplaza J.M."/>
            <person name="Aerts A."/>
            <person name="Salamov A."/>
            <person name="Schmutz J."/>
            <person name="Lindquist E."/>
            <person name="Dehal P."/>
            <person name="Shapiro H."/>
            <person name="Jin Y.S."/>
            <person name="Passoth V."/>
            <person name="Richardson P.M."/>
        </authorList>
    </citation>
    <scope>NUCLEOTIDE SEQUENCE [LARGE SCALE GENOMIC DNA]</scope>
    <source>
        <strain evidence="6">ATCC 58785 / CBS 6054 / NBRC 10063 / NRRL Y-11545</strain>
    </source>
</reference>
<feature type="non-terminal residue" evidence="5">
    <location>
        <position position="1"/>
    </location>
</feature>
<organism evidence="5 6">
    <name type="scientific">Scheffersomyces stipitis (strain ATCC 58785 / CBS 6054 / NBRC 10063 / NRRL Y-11545)</name>
    <name type="common">Yeast</name>
    <name type="synonym">Pichia stipitis</name>
    <dbReference type="NCBI Taxonomy" id="322104"/>
    <lineage>
        <taxon>Eukaryota</taxon>
        <taxon>Fungi</taxon>
        <taxon>Dikarya</taxon>
        <taxon>Ascomycota</taxon>
        <taxon>Saccharomycotina</taxon>
        <taxon>Pichiomycetes</taxon>
        <taxon>Debaryomycetaceae</taxon>
        <taxon>Scheffersomyces</taxon>
    </lineage>
</organism>
<evidence type="ECO:0000259" key="4">
    <source>
        <dbReference type="PROSITE" id="PS50102"/>
    </source>
</evidence>
<dbReference type="InterPro" id="IPR035979">
    <property type="entry name" value="RBD_domain_sf"/>
</dbReference>
<feature type="non-terminal residue" evidence="5">
    <location>
        <position position="165"/>
    </location>
</feature>